<feature type="domain" description="Helicase-associated" evidence="1">
    <location>
        <begin position="236"/>
        <end position="292"/>
    </location>
</feature>
<dbReference type="AlphaFoldDB" id="A0A2V0PHT6"/>
<evidence type="ECO:0000259" key="1">
    <source>
        <dbReference type="Pfam" id="PF03457"/>
    </source>
</evidence>
<organism evidence="2 3">
    <name type="scientific">Raphidocelis subcapitata</name>
    <dbReference type="NCBI Taxonomy" id="307507"/>
    <lineage>
        <taxon>Eukaryota</taxon>
        <taxon>Viridiplantae</taxon>
        <taxon>Chlorophyta</taxon>
        <taxon>core chlorophytes</taxon>
        <taxon>Chlorophyceae</taxon>
        <taxon>CS clade</taxon>
        <taxon>Sphaeropleales</taxon>
        <taxon>Selenastraceae</taxon>
        <taxon>Raphidocelis</taxon>
    </lineage>
</organism>
<accession>A0A2V0PHT6</accession>
<dbReference type="InParanoid" id="A0A2V0PHT6"/>
<dbReference type="Gene3D" id="6.10.140.530">
    <property type="match status" value="2"/>
</dbReference>
<feature type="domain" description="Helicase-associated" evidence="1">
    <location>
        <begin position="170"/>
        <end position="230"/>
    </location>
</feature>
<keyword evidence="3" id="KW-1185">Reference proteome</keyword>
<gene>
    <name evidence="2" type="ORF">Rsub_11317</name>
</gene>
<dbReference type="Proteomes" id="UP000247498">
    <property type="component" value="Unassembled WGS sequence"/>
</dbReference>
<dbReference type="PANTHER" id="PTHR33418">
    <property type="entry name" value="HELICASE-ASSOCIATED"/>
    <property type="match status" value="1"/>
</dbReference>
<dbReference type="Pfam" id="PF03457">
    <property type="entry name" value="HA"/>
    <property type="match status" value="2"/>
</dbReference>
<dbReference type="InterPro" id="IPR005114">
    <property type="entry name" value="Helicase_assoc"/>
</dbReference>
<evidence type="ECO:0000313" key="3">
    <source>
        <dbReference type="Proteomes" id="UP000247498"/>
    </source>
</evidence>
<protein>
    <recommendedName>
        <fullName evidence="1">Helicase-associated domain-containing protein</fullName>
    </recommendedName>
</protein>
<reference evidence="2 3" key="1">
    <citation type="journal article" date="2018" name="Sci. Rep.">
        <title>Raphidocelis subcapitata (=Pseudokirchneriella subcapitata) provides an insight into genome evolution and environmental adaptations in the Sphaeropleales.</title>
        <authorList>
            <person name="Suzuki S."/>
            <person name="Yamaguchi H."/>
            <person name="Nakajima N."/>
            <person name="Kawachi M."/>
        </authorList>
    </citation>
    <scope>NUCLEOTIDE SEQUENCE [LARGE SCALE GENOMIC DNA]</scope>
    <source>
        <strain evidence="2 3">NIES-35</strain>
    </source>
</reference>
<dbReference type="EMBL" id="BDRX01000129">
    <property type="protein sequence ID" value="GBF98592.1"/>
    <property type="molecule type" value="Genomic_DNA"/>
</dbReference>
<comment type="caution">
    <text evidence="2">The sequence shown here is derived from an EMBL/GenBank/DDBJ whole genome shotgun (WGS) entry which is preliminary data.</text>
</comment>
<proteinExistence type="predicted"/>
<dbReference type="OrthoDB" id="43285at2759"/>
<evidence type="ECO:0000313" key="2">
    <source>
        <dbReference type="EMBL" id="GBF98592.1"/>
    </source>
</evidence>
<sequence>MAESRERLLENYWEARGVFDPQQRQQLVSVAQSLVASAPAEATMGIDGEGGGGALPGVPTTWDIYSASPEVMEVSRRLVALHAVLGGGDDIDTVWMVVREPRLLAADPSELMRRLMAMRLASVGSGLDVAKVAEAQPSLLLAPGAVWDDLEALKEQLASWEHGVASDTDPEWAARLEQLRSYHRANGDCSVGCREGDDRELARWATKQRTQRSRGELPSEKEEALQALGFEFDEDEAEWLRWFLDLARFKELRGHASPMTIYLINWCSVQRVAHRCRALSARREGLLDSIGFDWAGADPLS</sequence>
<dbReference type="PANTHER" id="PTHR33418:SF1">
    <property type="entry name" value="HELICASE-ASSOCIATED DOMAIN-CONTAINING PROTEIN"/>
    <property type="match status" value="1"/>
</dbReference>
<name>A0A2V0PHT6_9CHLO</name>